<accession>Q2CDR7</accession>
<keyword evidence="1" id="KW-0732">Signal</keyword>
<comment type="caution">
    <text evidence="2">The sequence shown here is derived from an EMBL/GenBank/DDBJ whole genome shotgun (WGS) entry which is preliminary data.</text>
</comment>
<dbReference type="HOGENOM" id="CLU_1617320_0_0_5"/>
<reference evidence="2 3" key="1">
    <citation type="journal article" date="2010" name="J. Bacteriol.">
        <title>Genome sequences of Oceanicola granulosus HTCC2516(T) and Oceanicola batsensis HTCC2597(TDelta).</title>
        <authorList>
            <person name="Thrash J.C."/>
            <person name="Cho J.C."/>
            <person name="Vergin K.L."/>
            <person name="Giovannoni S.J."/>
        </authorList>
    </citation>
    <scope>NUCLEOTIDE SEQUENCE [LARGE SCALE GENOMIC DNA]</scope>
    <source>
        <strain evidence="3">ATCC BAA-861 / DSM 15982 / KCTC 12143 / HTCC2516</strain>
    </source>
</reference>
<dbReference type="RefSeq" id="WP_007255381.1">
    <property type="nucleotide sequence ID" value="NZ_CH724107.1"/>
</dbReference>
<keyword evidence="3" id="KW-1185">Reference proteome</keyword>
<evidence type="ECO:0000313" key="2">
    <source>
        <dbReference type="EMBL" id="EAR50783.1"/>
    </source>
</evidence>
<sequence length="172" mass="18414">MRLRAALLGLLAGLPALAEPAAGGLLGRSVTFGAMTWKDGQRDRPLFVGERHVAVVGPGAEYGLRPEGGQNGWDIIPAIIDITDDGVTVTYPADLLPGRFPEMGFNGYVLDFLVDCVLFADVRVDEGSTTGSLRDVDAFVEEARLYIDVGGQKYGPATRFEVELEVMDCPLG</sequence>
<dbReference type="STRING" id="314256.OG2516_09298"/>
<name>Q2CDR7_OCEGH</name>
<dbReference type="EMBL" id="AAOT01000022">
    <property type="protein sequence ID" value="EAR50783.1"/>
    <property type="molecule type" value="Genomic_DNA"/>
</dbReference>
<evidence type="ECO:0000256" key="1">
    <source>
        <dbReference type="SAM" id="SignalP"/>
    </source>
</evidence>
<dbReference type="AlphaFoldDB" id="Q2CDR7"/>
<feature type="signal peptide" evidence="1">
    <location>
        <begin position="1"/>
        <end position="18"/>
    </location>
</feature>
<gene>
    <name evidence="2" type="ORF">OG2516_09298</name>
</gene>
<evidence type="ECO:0000313" key="3">
    <source>
        <dbReference type="Proteomes" id="UP000003635"/>
    </source>
</evidence>
<feature type="chain" id="PRO_5004207487" evidence="1">
    <location>
        <begin position="19"/>
        <end position="172"/>
    </location>
</feature>
<dbReference type="eggNOG" id="ENOG50334AP">
    <property type="taxonomic scope" value="Bacteria"/>
</dbReference>
<organism evidence="2 3">
    <name type="scientific">Oceanicola granulosus (strain ATCC BAA-861 / DSM 15982 / KCTC 12143 / HTCC2516)</name>
    <dbReference type="NCBI Taxonomy" id="314256"/>
    <lineage>
        <taxon>Bacteria</taxon>
        <taxon>Pseudomonadati</taxon>
        <taxon>Pseudomonadota</taxon>
        <taxon>Alphaproteobacteria</taxon>
        <taxon>Rhodobacterales</taxon>
        <taxon>Roseobacteraceae</taxon>
        <taxon>Oceanicola</taxon>
    </lineage>
</organism>
<proteinExistence type="predicted"/>
<dbReference type="Proteomes" id="UP000003635">
    <property type="component" value="Unassembled WGS sequence"/>
</dbReference>
<protein>
    <submittedName>
        <fullName evidence="2">Uncharacterized protein</fullName>
    </submittedName>
</protein>